<gene>
    <name evidence="2" type="ORF">FB391_3864</name>
</gene>
<protein>
    <submittedName>
        <fullName evidence="2">Uncharacterized protein</fullName>
    </submittedName>
</protein>
<keyword evidence="1" id="KW-1133">Transmembrane helix</keyword>
<accession>A0A543EAE9</accession>
<organism evidence="2 3">
    <name type="scientific">Microbacterium kyungheense</name>
    <dbReference type="NCBI Taxonomy" id="1263636"/>
    <lineage>
        <taxon>Bacteria</taxon>
        <taxon>Bacillati</taxon>
        <taxon>Actinomycetota</taxon>
        <taxon>Actinomycetes</taxon>
        <taxon>Micrococcales</taxon>
        <taxon>Microbacteriaceae</taxon>
        <taxon>Microbacterium</taxon>
    </lineage>
</organism>
<reference evidence="2 3" key="1">
    <citation type="submission" date="2019-06" db="EMBL/GenBank/DDBJ databases">
        <title>Sequencing the genomes of 1000 actinobacteria strains.</title>
        <authorList>
            <person name="Klenk H.-P."/>
        </authorList>
    </citation>
    <scope>NUCLEOTIDE SEQUENCE [LARGE SCALE GENOMIC DNA]</scope>
    <source>
        <strain evidence="2 3">DSM 105492</strain>
    </source>
</reference>
<evidence type="ECO:0000256" key="1">
    <source>
        <dbReference type="SAM" id="Phobius"/>
    </source>
</evidence>
<comment type="caution">
    <text evidence="2">The sequence shown here is derived from an EMBL/GenBank/DDBJ whole genome shotgun (WGS) entry which is preliminary data.</text>
</comment>
<keyword evidence="3" id="KW-1185">Reference proteome</keyword>
<dbReference type="Proteomes" id="UP000320235">
    <property type="component" value="Unassembled WGS sequence"/>
</dbReference>
<keyword evidence="1" id="KW-0812">Transmembrane</keyword>
<keyword evidence="1" id="KW-0472">Membrane</keyword>
<evidence type="ECO:0000313" key="2">
    <source>
        <dbReference type="EMBL" id="TQM18506.1"/>
    </source>
</evidence>
<sequence length="118" mass="12287">MLLRTWAAVVLGCLPLLALLLVPQLMRSRAGSETAADASAVLALFLVLAAAVALAPVMSALAAPVEGVWQPRTALRSARRVWRTRPGSPGSRSACFALVYVTGQVVGYALGEAVPYVA</sequence>
<name>A0A543EAE9_9MICO</name>
<dbReference type="EMBL" id="VFPE01000009">
    <property type="protein sequence ID" value="TQM18506.1"/>
    <property type="molecule type" value="Genomic_DNA"/>
</dbReference>
<evidence type="ECO:0000313" key="3">
    <source>
        <dbReference type="Proteomes" id="UP000320235"/>
    </source>
</evidence>
<dbReference type="AlphaFoldDB" id="A0A543EAE9"/>
<proteinExistence type="predicted"/>
<feature type="transmembrane region" description="Helical" evidence="1">
    <location>
        <begin position="40"/>
        <end position="69"/>
    </location>
</feature>
<dbReference type="RefSeq" id="WP_141896806.1">
    <property type="nucleotide sequence ID" value="NZ_VFPE01000009.1"/>
</dbReference>